<dbReference type="Proteomes" id="UP000474159">
    <property type="component" value="Unassembled WGS sequence"/>
</dbReference>
<feature type="coiled-coil region" evidence="1">
    <location>
        <begin position="3"/>
        <end position="68"/>
    </location>
</feature>
<sequence>MTIEDDEIRIDALESKLTKAREKRDGLIALLHEMEHAERAGVSSKDRRRELVSLSEQALRRVIELEQELEITYETAGKPAR</sequence>
<dbReference type="RefSeq" id="WP_151005253.1">
    <property type="nucleotide sequence ID" value="NZ_BPQY01000095.1"/>
</dbReference>
<name>A0A6L3SP24_9HYPH</name>
<gene>
    <name evidence="2" type="ORF">F6X53_29940</name>
</gene>
<dbReference type="EMBL" id="VZZK01000061">
    <property type="protein sequence ID" value="KAB1070608.1"/>
    <property type="molecule type" value="Genomic_DNA"/>
</dbReference>
<comment type="caution">
    <text evidence="2">The sequence shown here is derived from an EMBL/GenBank/DDBJ whole genome shotgun (WGS) entry which is preliminary data.</text>
</comment>
<keyword evidence="1" id="KW-0175">Coiled coil</keyword>
<evidence type="ECO:0000313" key="3">
    <source>
        <dbReference type="Proteomes" id="UP000474159"/>
    </source>
</evidence>
<proteinExistence type="predicted"/>
<evidence type="ECO:0000256" key="1">
    <source>
        <dbReference type="SAM" id="Coils"/>
    </source>
</evidence>
<protein>
    <submittedName>
        <fullName evidence="2">Uncharacterized protein</fullName>
    </submittedName>
</protein>
<evidence type="ECO:0000313" key="2">
    <source>
        <dbReference type="EMBL" id="KAB1070608.1"/>
    </source>
</evidence>
<keyword evidence="3" id="KW-1185">Reference proteome</keyword>
<accession>A0A6L3SP24</accession>
<dbReference type="AlphaFoldDB" id="A0A6L3SP24"/>
<reference evidence="2 3" key="1">
    <citation type="submission" date="2019-09" db="EMBL/GenBank/DDBJ databases">
        <title>YIM 48816 draft genome.</title>
        <authorList>
            <person name="Jiang L."/>
        </authorList>
    </citation>
    <scope>NUCLEOTIDE SEQUENCE [LARGE SCALE GENOMIC DNA]</scope>
    <source>
        <strain evidence="2 3">YIM 48816</strain>
    </source>
</reference>
<organism evidence="2 3">
    <name type="scientific">Methylobacterium soli</name>
    <dbReference type="NCBI Taxonomy" id="553447"/>
    <lineage>
        <taxon>Bacteria</taxon>
        <taxon>Pseudomonadati</taxon>
        <taxon>Pseudomonadota</taxon>
        <taxon>Alphaproteobacteria</taxon>
        <taxon>Hyphomicrobiales</taxon>
        <taxon>Methylobacteriaceae</taxon>
        <taxon>Methylobacterium</taxon>
    </lineage>
</organism>